<evidence type="ECO:0000256" key="3">
    <source>
        <dbReference type="ARBA" id="ARBA00022989"/>
    </source>
</evidence>
<comment type="similarity">
    <text evidence="5">Belongs to the 4-toluene sulfonate uptake permease (TSUP) (TC 2.A.102) family.</text>
</comment>
<dbReference type="InterPro" id="IPR007272">
    <property type="entry name" value="Sulf_transp_TsuA/YedE"/>
</dbReference>
<dbReference type="Proteomes" id="UP000309215">
    <property type="component" value="Unassembled WGS sequence"/>
</dbReference>
<comment type="caution">
    <text evidence="6">The sequence shown here is derived from an EMBL/GenBank/DDBJ whole genome shotgun (WGS) entry which is preliminary data.</text>
</comment>
<dbReference type="Pfam" id="PF01925">
    <property type="entry name" value="TauE"/>
    <property type="match status" value="1"/>
</dbReference>
<keyword evidence="4 5" id="KW-0472">Membrane</keyword>
<feature type="transmembrane region" description="Helical" evidence="5">
    <location>
        <begin position="195"/>
        <end position="215"/>
    </location>
</feature>
<evidence type="ECO:0000313" key="7">
    <source>
        <dbReference type="Proteomes" id="UP000309215"/>
    </source>
</evidence>
<evidence type="ECO:0000256" key="1">
    <source>
        <dbReference type="ARBA" id="ARBA00004141"/>
    </source>
</evidence>
<comment type="caution">
    <text evidence="5">Lacks conserved residue(s) required for the propagation of feature annotation.</text>
</comment>
<feature type="transmembrane region" description="Helical" evidence="5">
    <location>
        <begin position="322"/>
        <end position="340"/>
    </location>
</feature>
<dbReference type="InterPro" id="IPR002781">
    <property type="entry name" value="TM_pro_TauE-like"/>
</dbReference>
<gene>
    <name evidence="6" type="ORF">E8A74_40310</name>
</gene>
<organism evidence="6 7">
    <name type="scientific">Polyangium fumosum</name>
    <dbReference type="NCBI Taxonomy" id="889272"/>
    <lineage>
        <taxon>Bacteria</taxon>
        <taxon>Pseudomonadati</taxon>
        <taxon>Myxococcota</taxon>
        <taxon>Polyangia</taxon>
        <taxon>Polyangiales</taxon>
        <taxon>Polyangiaceae</taxon>
        <taxon>Polyangium</taxon>
    </lineage>
</organism>
<accession>A0A4U1IXG1</accession>
<feature type="transmembrane region" description="Helical" evidence="5">
    <location>
        <begin position="72"/>
        <end position="91"/>
    </location>
</feature>
<reference evidence="6 7" key="1">
    <citation type="submission" date="2019-04" db="EMBL/GenBank/DDBJ databases">
        <authorList>
            <person name="Li Y."/>
            <person name="Wang J."/>
        </authorList>
    </citation>
    <scope>NUCLEOTIDE SEQUENCE [LARGE SCALE GENOMIC DNA]</scope>
    <source>
        <strain evidence="6 7">DSM 14668</strain>
    </source>
</reference>
<dbReference type="PANTHER" id="PTHR43483">
    <property type="entry name" value="MEMBRANE TRANSPORTER PROTEIN HI_0806-RELATED"/>
    <property type="match status" value="1"/>
</dbReference>
<dbReference type="Pfam" id="PF04143">
    <property type="entry name" value="Sulf_transp"/>
    <property type="match status" value="1"/>
</dbReference>
<name>A0A4U1IXG1_9BACT</name>
<sequence length="385" mass="38688">MLVLAAPLALVIGLSLGLLGGGGSILTLPVLVYVLGVEPRSAIAMSLFTVAITSAAAAFAHARKGRVSYRTGAVFGGAGMAGAFGGGFVAHAIPASLLMLVFALIMLATAVAMLRGRHEPARTQTAPLWKILVLGALVGVVAGLVGAGGGFLIVPALVLLGGLAMPEAIGTSLFVIALQSAAGFAAHLGHQTVDWTLTLLIAGLSVGASLAGARLAHRLSGDALRRGFAWFVLAMAIVLLFEHVPDSLRPALLGGSLIGLAASILMLFHGRIAGVSGILGGVLSPKAGDVAWRVGFLLGMVAGGAALRALRPAAFPAAASGPLWLLAIAGLLVGYGTRLANGCTSGHGVCGISRLSARSLVATATFMFFAFVTVFVSTRILGGIR</sequence>
<dbReference type="OrthoDB" id="528320at2"/>
<feature type="transmembrane region" description="Helical" evidence="5">
    <location>
        <begin position="128"/>
        <end position="157"/>
    </location>
</feature>
<feature type="transmembrane region" description="Helical" evidence="5">
    <location>
        <begin position="41"/>
        <end position="60"/>
    </location>
</feature>
<dbReference type="GO" id="GO:0005886">
    <property type="term" value="C:plasma membrane"/>
    <property type="evidence" value="ECO:0007669"/>
    <property type="project" value="UniProtKB-SubCell"/>
</dbReference>
<feature type="transmembrane region" description="Helical" evidence="5">
    <location>
        <begin position="251"/>
        <end position="270"/>
    </location>
</feature>
<keyword evidence="3 5" id="KW-1133">Transmembrane helix</keyword>
<feature type="transmembrane region" description="Helical" evidence="5">
    <location>
        <begin position="169"/>
        <end position="188"/>
    </location>
</feature>
<feature type="transmembrane region" description="Helical" evidence="5">
    <location>
        <begin position="227"/>
        <end position="244"/>
    </location>
</feature>
<protein>
    <recommendedName>
        <fullName evidence="5">Probable membrane transporter protein</fullName>
    </recommendedName>
</protein>
<feature type="transmembrane region" description="Helical" evidence="5">
    <location>
        <begin position="360"/>
        <end position="381"/>
    </location>
</feature>
<feature type="transmembrane region" description="Helical" evidence="5">
    <location>
        <begin position="290"/>
        <end position="310"/>
    </location>
</feature>
<evidence type="ECO:0000256" key="4">
    <source>
        <dbReference type="ARBA" id="ARBA00023136"/>
    </source>
</evidence>
<dbReference type="PANTHER" id="PTHR43483:SF3">
    <property type="entry name" value="MEMBRANE TRANSPORTER PROTEIN HI_0806-RELATED"/>
    <property type="match status" value="1"/>
</dbReference>
<dbReference type="AlphaFoldDB" id="A0A4U1IXG1"/>
<keyword evidence="2 5" id="KW-0812">Transmembrane</keyword>
<evidence type="ECO:0000256" key="2">
    <source>
        <dbReference type="ARBA" id="ARBA00022692"/>
    </source>
</evidence>
<evidence type="ECO:0000313" key="6">
    <source>
        <dbReference type="EMBL" id="TKC98748.1"/>
    </source>
</evidence>
<dbReference type="RefSeq" id="WP_136934444.1">
    <property type="nucleotide sequence ID" value="NZ_SSMQ01000064.1"/>
</dbReference>
<keyword evidence="7" id="KW-1185">Reference proteome</keyword>
<feature type="transmembrane region" description="Helical" evidence="5">
    <location>
        <begin position="97"/>
        <end position="116"/>
    </location>
</feature>
<evidence type="ECO:0000256" key="5">
    <source>
        <dbReference type="RuleBase" id="RU363041"/>
    </source>
</evidence>
<proteinExistence type="inferred from homology"/>
<dbReference type="EMBL" id="SSMQ01000064">
    <property type="protein sequence ID" value="TKC98748.1"/>
    <property type="molecule type" value="Genomic_DNA"/>
</dbReference>
<keyword evidence="5" id="KW-1003">Cell membrane</keyword>
<comment type="subcellular location">
    <subcellularLocation>
        <location evidence="5">Cell membrane</location>
        <topology evidence="5">Multi-pass membrane protein</topology>
    </subcellularLocation>
    <subcellularLocation>
        <location evidence="1">Membrane</location>
        <topology evidence="1">Multi-pass membrane protein</topology>
    </subcellularLocation>
</comment>